<proteinExistence type="predicted"/>
<dbReference type="Gene3D" id="1.10.287.2620">
    <property type="match status" value="1"/>
</dbReference>
<evidence type="ECO:0000313" key="3">
    <source>
        <dbReference type="EMBL" id="KAJ8866811.1"/>
    </source>
</evidence>
<name>A0ABQ9G2U5_9NEOP</name>
<dbReference type="PANTHER" id="PTHR45703:SF1">
    <property type="entry name" value="DYNEINS HEAVY CHAIN"/>
    <property type="match status" value="1"/>
</dbReference>
<dbReference type="Gene3D" id="1.20.140.100">
    <property type="entry name" value="Dynein heavy chain, N-terminal domain 2"/>
    <property type="match status" value="1"/>
</dbReference>
<dbReference type="EMBL" id="JARBHB010000016">
    <property type="protein sequence ID" value="KAJ8866811.1"/>
    <property type="molecule type" value="Genomic_DNA"/>
</dbReference>
<dbReference type="Gene3D" id="1.10.8.710">
    <property type="match status" value="1"/>
</dbReference>
<feature type="domain" description="Dynein heavy chain hydrolytic ATP-binding dynein motor region" evidence="2">
    <location>
        <begin position="776"/>
        <end position="903"/>
    </location>
</feature>
<gene>
    <name evidence="3" type="ORF">PR048_032672</name>
</gene>
<dbReference type="InterPro" id="IPR042228">
    <property type="entry name" value="Dynein_linker_3"/>
</dbReference>
<accession>A0ABQ9G2U5</accession>
<evidence type="ECO:0000259" key="1">
    <source>
        <dbReference type="Pfam" id="PF08393"/>
    </source>
</evidence>
<dbReference type="Gene3D" id="3.40.50.300">
    <property type="entry name" value="P-loop containing nucleotide triphosphate hydrolases"/>
    <property type="match status" value="1"/>
</dbReference>
<sequence>MLQNIIFPFSRLIFQVHRWRRLYRVWMDGAFDKLNAKEIEVKVDEFQREISKMQKTYRSKIRTQMVENNPRRFKGNLDDADYDNLPAPIKLATKALQHIREFQQHLRFIAILCNPALTQRHWNEMSQVVGIDLTPDAGTTLRKMIEKNLEHVLEQFDVISISADKEKHLQENLSKMFTEWVDVKFTTGTYKGTEIPILTALEDVQAVLDNHLIKTVTMRGSAFVKPFEAEIKEWYEKLVKMSETIEEWGKVQAQWLYLSPIFSSEDIVAQMPSEGSLFQEVDGTYKRIMYSVHKEPNVLLTAGTEEVMELLEDCVRKLETISNGVNAYLEKKMLFFPRFFFLSNDEIFEILSENKDLLRVQSHVKKCFEGIAKLGFDEHLDIYSMFSSEGEEVNLVSKISTVEARGNVERWLVKVEEQMKISVRQEIKHSSEDYTSTPRTEWMMHWPGQVVLCVSMMHWTADVNNILSGAEGGTQLGQYHSQLEHQLSKTVALVHGKLSKQARITLGALVILDVHAKDVVKELHSQDVHSVADFKWLAQLRYYWEDDVMVRMISATVSYFYEYLGNSPRLVITPLTDRCYRTLIGAYHLHLNGAPEGPAGTGKTETIKDLAKAIAVKCFVFNCSDGLSYITMGKFFKGLSSSGAWACFDEFNRIELEVLSVVAQQILCVTQAVKSGVKTFMLEGTELVLNPACCVCITMNPGYAGRSELPDNLKILCSMAGPVPRSSRVRQGAAAFRCLVVLDRSSGGQLFVGRYTITLAGGGLTPPVTAVVTGPVLFRTVAMMVPDYILIGEISLYSYGFVDARNLSIKIVTAYRLCSEQLSSQSHYNYGMRSVKMVLAAAGNMRLKFPDEEEDIILLRSIIDVNLPKFLCHDLPLFQGIISDLFPGIDLPTGNYSLLLDVMTE</sequence>
<protein>
    <submittedName>
        <fullName evidence="3">Uncharacterized protein</fullName>
    </submittedName>
</protein>
<evidence type="ECO:0000313" key="4">
    <source>
        <dbReference type="Proteomes" id="UP001159363"/>
    </source>
</evidence>
<reference evidence="3 4" key="1">
    <citation type="submission" date="2023-02" db="EMBL/GenBank/DDBJ databases">
        <title>LHISI_Scaffold_Assembly.</title>
        <authorList>
            <person name="Stuart O.P."/>
            <person name="Cleave R."/>
            <person name="Magrath M.J.L."/>
            <person name="Mikheyev A.S."/>
        </authorList>
    </citation>
    <scope>NUCLEOTIDE SEQUENCE [LARGE SCALE GENOMIC DNA]</scope>
    <source>
        <strain evidence="3">Daus_M_001</strain>
        <tissue evidence="3">Leg muscle</tissue>
    </source>
</reference>
<dbReference type="InterPro" id="IPR035699">
    <property type="entry name" value="AAA_6"/>
</dbReference>
<evidence type="ECO:0000259" key="2">
    <source>
        <dbReference type="Pfam" id="PF12774"/>
    </source>
</evidence>
<organism evidence="3 4">
    <name type="scientific">Dryococelus australis</name>
    <dbReference type="NCBI Taxonomy" id="614101"/>
    <lineage>
        <taxon>Eukaryota</taxon>
        <taxon>Metazoa</taxon>
        <taxon>Ecdysozoa</taxon>
        <taxon>Arthropoda</taxon>
        <taxon>Hexapoda</taxon>
        <taxon>Insecta</taxon>
        <taxon>Pterygota</taxon>
        <taxon>Neoptera</taxon>
        <taxon>Polyneoptera</taxon>
        <taxon>Phasmatodea</taxon>
        <taxon>Verophasmatodea</taxon>
        <taxon>Anareolatae</taxon>
        <taxon>Phasmatidae</taxon>
        <taxon>Eurycanthinae</taxon>
        <taxon>Dryococelus</taxon>
    </lineage>
</organism>
<dbReference type="SUPFAM" id="SSF52540">
    <property type="entry name" value="P-loop containing nucleoside triphosphate hydrolases"/>
    <property type="match status" value="1"/>
</dbReference>
<dbReference type="Gene3D" id="3.20.180.20">
    <property type="entry name" value="Dynein heavy chain, N-terminal domain 2"/>
    <property type="match status" value="1"/>
</dbReference>
<dbReference type="InterPro" id="IPR026983">
    <property type="entry name" value="DHC"/>
</dbReference>
<comment type="caution">
    <text evidence="3">The sequence shown here is derived from an EMBL/GenBank/DDBJ whole genome shotgun (WGS) entry which is preliminary data.</text>
</comment>
<feature type="domain" description="Dynein heavy chain linker" evidence="1">
    <location>
        <begin position="6"/>
        <end position="429"/>
    </location>
</feature>
<dbReference type="Pfam" id="PF12774">
    <property type="entry name" value="AAA_6"/>
    <property type="match status" value="2"/>
</dbReference>
<dbReference type="Pfam" id="PF08393">
    <property type="entry name" value="DHC_N2"/>
    <property type="match status" value="1"/>
</dbReference>
<dbReference type="InterPro" id="IPR042222">
    <property type="entry name" value="Dynein_2_N"/>
</dbReference>
<dbReference type="InterPro" id="IPR043157">
    <property type="entry name" value="Dynein_AAA1S"/>
</dbReference>
<dbReference type="InterPro" id="IPR013602">
    <property type="entry name" value="Dynein_heavy_linker"/>
</dbReference>
<dbReference type="PANTHER" id="PTHR45703">
    <property type="entry name" value="DYNEIN HEAVY CHAIN"/>
    <property type="match status" value="1"/>
</dbReference>
<feature type="non-terminal residue" evidence="3">
    <location>
        <position position="905"/>
    </location>
</feature>
<feature type="domain" description="Dynein heavy chain hydrolytic ATP-binding dynein motor region" evidence="2">
    <location>
        <begin position="559"/>
        <end position="716"/>
    </location>
</feature>
<dbReference type="InterPro" id="IPR027417">
    <property type="entry name" value="P-loop_NTPase"/>
</dbReference>
<keyword evidence="4" id="KW-1185">Reference proteome</keyword>
<dbReference type="Gene3D" id="1.20.58.1120">
    <property type="match status" value="1"/>
</dbReference>
<dbReference type="Proteomes" id="UP001159363">
    <property type="component" value="Chromosome 15"/>
</dbReference>